<dbReference type="InterPro" id="IPR005119">
    <property type="entry name" value="LysR_subst-bd"/>
</dbReference>
<proteinExistence type="inferred from homology"/>
<accession>A0ABT6I2I4</accession>
<dbReference type="PANTHER" id="PTHR30427">
    <property type="entry name" value="TRANSCRIPTIONAL ACTIVATOR PROTEIN LYSR"/>
    <property type="match status" value="1"/>
</dbReference>
<dbReference type="InterPro" id="IPR036388">
    <property type="entry name" value="WH-like_DNA-bd_sf"/>
</dbReference>
<gene>
    <name evidence="6" type="ORF">CUR86_04860</name>
</gene>
<dbReference type="Gene3D" id="1.10.10.10">
    <property type="entry name" value="Winged helix-like DNA-binding domain superfamily/Winged helix DNA-binding domain"/>
    <property type="match status" value="1"/>
</dbReference>
<keyword evidence="7" id="KW-1185">Reference proteome</keyword>
<evidence type="ECO:0000256" key="4">
    <source>
        <dbReference type="ARBA" id="ARBA00023163"/>
    </source>
</evidence>
<protein>
    <recommendedName>
        <fullName evidence="5">HTH lysR-type domain-containing protein</fullName>
    </recommendedName>
</protein>
<keyword evidence="4" id="KW-0804">Transcription</keyword>
<sequence>MKASIRSLEVFRSVMHTGSISKTAIELNVSQPTASGIVKRLEEKVGMPLFYRTSFGLSPTPEAVQLLPEVERIFGHFDHMQTKIDNIARGGDAFLAVQSISSMSKHFVAPTIPRFMAAYPGAKVSFHAGQSSQVIGNIEVGSFDVGFIYGTRVNETLEVIPLEQIQYRCIVRRDSRLASKAVVDVADLADEILILNRSGTYLRHAVERALQRQGSHLEPQIEAGTMQAYDLISQGVGVGILDASLITEGHYADLISLPTTLDIRVQASLIYNRNVSLSFFARQYIGMVVERFAPTRDVSVPLDG</sequence>
<organism evidence="6 7">
    <name type="scientific">Salinicola acroporae</name>
    <dbReference type="NCBI Taxonomy" id="1541440"/>
    <lineage>
        <taxon>Bacteria</taxon>
        <taxon>Pseudomonadati</taxon>
        <taxon>Pseudomonadota</taxon>
        <taxon>Gammaproteobacteria</taxon>
        <taxon>Oceanospirillales</taxon>
        <taxon>Halomonadaceae</taxon>
        <taxon>Salinicola</taxon>
    </lineage>
</organism>
<dbReference type="Pfam" id="PF03466">
    <property type="entry name" value="LysR_substrate"/>
    <property type="match status" value="1"/>
</dbReference>
<keyword evidence="3" id="KW-0238">DNA-binding</keyword>
<dbReference type="InterPro" id="IPR036390">
    <property type="entry name" value="WH_DNA-bd_sf"/>
</dbReference>
<evidence type="ECO:0000256" key="3">
    <source>
        <dbReference type="ARBA" id="ARBA00023125"/>
    </source>
</evidence>
<reference evidence="6" key="2">
    <citation type="submission" date="2017-11" db="EMBL/GenBank/DDBJ databases">
        <authorList>
            <person name="Das S.K."/>
        </authorList>
    </citation>
    <scope>NUCLEOTIDE SEQUENCE</scope>
    <source>
        <strain evidence="6">S4-41</strain>
    </source>
</reference>
<dbReference type="Gene3D" id="3.40.190.290">
    <property type="match status" value="1"/>
</dbReference>
<dbReference type="SUPFAM" id="SSF53850">
    <property type="entry name" value="Periplasmic binding protein-like II"/>
    <property type="match status" value="1"/>
</dbReference>
<name>A0ABT6I2I4_9GAMM</name>
<evidence type="ECO:0000256" key="1">
    <source>
        <dbReference type="ARBA" id="ARBA00009437"/>
    </source>
</evidence>
<reference evidence="6" key="1">
    <citation type="journal article" date="2015" name="Antonie Van Leeuwenhoek">
        <title>Comparative 16S rRNA signatures and multilocus sequence analysis for the genus Salinicola and description of Salinicola acroporae sp. nov., isolated from coral Acropora digitifera.</title>
        <authorList>
            <person name="Lepcha R.T."/>
            <person name="Poddar A."/>
            <person name="Schumann P."/>
            <person name="Das S.K."/>
        </authorList>
    </citation>
    <scope>NUCLEOTIDE SEQUENCE</scope>
    <source>
        <strain evidence="6">S4-41</strain>
    </source>
</reference>
<evidence type="ECO:0000256" key="2">
    <source>
        <dbReference type="ARBA" id="ARBA00023015"/>
    </source>
</evidence>
<evidence type="ECO:0000259" key="5">
    <source>
        <dbReference type="PROSITE" id="PS50931"/>
    </source>
</evidence>
<feature type="domain" description="HTH lysR-type" evidence="5">
    <location>
        <begin position="1"/>
        <end position="60"/>
    </location>
</feature>
<dbReference type="Pfam" id="PF00126">
    <property type="entry name" value="HTH_1"/>
    <property type="match status" value="1"/>
</dbReference>
<dbReference type="PROSITE" id="PS50931">
    <property type="entry name" value="HTH_LYSR"/>
    <property type="match status" value="1"/>
</dbReference>
<dbReference type="RefSeq" id="WP_110715703.1">
    <property type="nucleotide sequence ID" value="NZ_PGFS01000001.1"/>
</dbReference>
<dbReference type="PRINTS" id="PR00039">
    <property type="entry name" value="HTHLYSR"/>
</dbReference>
<dbReference type="SUPFAM" id="SSF46785">
    <property type="entry name" value="Winged helix' DNA-binding domain"/>
    <property type="match status" value="1"/>
</dbReference>
<evidence type="ECO:0000313" key="6">
    <source>
        <dbReference type="EMBL" id="MDH4571863.1"/>
    </source>
</evidence>
<dbReference type="CDD" id="cd05466">
    <property type="entry name" value="PBP2_LTTR_substrate"/>
    <property type="match status" value="1"/>
</dbReference>
<evidence type="ECO:0000313" key="7">
    <source>
        <dbReference type="Proteomes" id="UP001162135"/>
    </source>
</evidence>
<comment type="similarity">
    <text evidence="1">Belongs to the LysR transcriptional regulatory family.</text>
</comment>
<dbReference type="InterPro" id="IPR000847">
    <property type="entry name" value="LysR_HTH_N"/>
</dbReference>
<keyword evidence="2" id="KW-0805">Transcription regulation</keyword>
<dbReference type="PANTHER" id="PTHR30427:SF1">
    <property type="entry name" value="TRANSCRIPTIONAL ACTIVATOR PROTEIN LYSR"/>
    <property type="match status" value="1"/>
</dbReference>
<dbReference type="EMBL" id="PGFS01000001">
    <property type="protein sequence ID" value="MDH4571863.1"/>
    <property type="molecule type" value="Genomic_DNA"/>
</dbReference>
<comment type="caution">
    <text evidence="6">The sequence shown here is derived from an EMBL/GenBank/DDBJ whole genome shotgun (WGS) entry which is preliminary data.</text>
</comment>
<dbReference type="Proteomes" id="UP001162135">
    <property type="component" value="Unassembled WGS sequence"/>
</dbReference>